<name>A0AAC9GIV9_9FLAO</name>
<dbReference type="GeneID" id="32308728"/>
<organism evidence="1 2">
    <name type="scientific">Flavobacterium anhuiense</name>
    <dbReference type="NCBI Taxonomy" id="459526"/>
    <lineage>
        <taxon>Bacteria</taxon>
        <taxon>Pseudomonadati</taxon>
        <taxon>Bacteroidota</taxon>
        <taxon>Flavobacteriia</taxon>
        <taxon>Flavobacteriales</taxon>
        <taxon>Flavobacteriaceae</taxon>
        <taxon>Flavobacterium</taxon>
    </lineage>
</organism>
<dbReference type="EMBL" id="CP016907">
    <property type="protein sequence ID" value="AOC95950.1"/>
    <property type="molecule type" value="Genomic_DNA"/>
</dbReference>
<proteinExistence type="predicted"/>
<reference evidence="1 2" key="1">
    <citation type="submission" date="2016-08" db="EMBL/GenBank/DDBJ databases">
        <title>Complete genome sequence of Flavobacterium johnsoniae strain GSE09, a volatile-producing biocontrol agent isolated from cucumber (Cucumis sativus).</title>
        <authorList>
            <person name="Jeong J.-J."/>
            <person name="Oh J.Y."/>
            <person name="Jim Y.J."/>
            <person name="Sang M.K."/>
            <person name="Kim K.D."/>
        </authorList>
    </citation>
    <scope>NUCLEOTIDE SEQUENCE [LARGE SCALE GENOMIC DNA]</scope>
    <source>
        <strain evidence="1 2">GSE09</strain>
    </source>
</reference>
<protein>
    <submittedName>
        <fullName evidence="1">Uncharacterized protein</fullName>
    </submittedName>
</protein>
<gene>
    <name evidence="1" type="ORF">BB050_02856</name>
</gene>
<evidence type="ECO:0000313" key="2">
    <source>
        <dbReference type="Proteomes" id="UP000093276"/>
    </source>
</evidence>
<dbReference type="Proteomes" id="UP000093276">
    <property type="component" value="Chromosome"/>
</dbReference>
<dbReference type="AlphaFoldDB" id="A0AAC9GIV9"/>
<accession>A0AAC9GIV9</accession>
<dbReference type="KEGG" id="fjg:BB050_02856"/>
<sequence length="371" mass="43408">MSNTDASTKILGFEYQKMVALIKCLEAKNDVIIHLECFGDISDGTESVETKHSINDNKELYDTHEDFWKTLYNIIDNEDDFKSYTSFILHTTAKIREKSIFDGWNSLTDSQKESRIKSVKPTGTISSYINKVNSSSSDDLKSVLKRFKIEDNQKNARDYYKDVLITHPQITTPVPQSHIEPFVCLLLGYISEKLITSSDYIWKIDKNEFKIDFQRFLKNYLIDDLIFPNIKVDPDTISDKGYRFIAELRNIGYETKIANALNDYFRANFNRIDILMKNRSLAESLDDYDDEILESLNDTKLTFENRLSSLLLPNYKKESRLFYDHYQENISLKKDLKGVKTDTIKNYYPKGRTHHMIEESESFSWKLNKPK</sequence>
<dbReference type="RefSeq" id="WP_066033976.1">
    <property type="nucleotide sequence ID" value="NZ_CP016907.1"/>
</dbReference>
<evidence type="ECO:0000313" key="1">
    <source>
        <dbReference type="EMBL" id="AOC95950.1"/>
    </source>
</evidence>